<evidence type="ECO:0000256" key="4">
    <source>
        <dbReference type="ARBA" id="ARBA00023136"/>
    </source>
</evidence>
<dbReference type="Pfam" id="PF00916">
    <property type="entry name" value="Sulfate_transp"/>
    <property type="match status" value="1"/>
</dbReference>
<feature type="transmembrane region" description="Helical" evidence="5">
    <location>
        <begin position="146"/>
        <end position="168"/>
    </location>
</feature>
<keyword evidence="3 5" id="KW-1133">Transmembrane helix</keyword>
<dbReference type="InterPro" id="IPR002645">
    <property type="entry name" value="STAS_dom"/>
</dbReference>
<feature type="transmembrane region" description="Helical" evidence="5">
    <location>
        <begin position="25"/>
        <end position="45"/>
    </location>
</feature>
<dbReference type="GO" id="GO:0055085">
    <property type="term" value="P:transmembrane transport"/>
    <property type="evidence" value="ECO:0007669"/>
    <property type="project" value="InterPro"/>
</dbReference>
<name>A0A318SR93_9BURK</name>
<dbReference type="Proteomes" id="UP000247540">
    <property type="component" value="Unassembled WGS sequence"/>
</dbReference>
<comment type="subcellular location">
    <subcellularLocation>
        <location evidence="1">Membrane</location>
        <topology evidence="1">Multi-pass membrane protein</topology>
    </subcellularLocation>
</comment>
<dbReference type="RefSeq" id="WP_199399790.1">
    <property type="nucleotide sequence ID" value="NZ_JAMOFZ010000002.1"/>
</dbReference>
<feature type="transmembrane region" description="Helical" evidence="5">
    <location>
        <begin position="322"/>
        <end position="341"/>
    </location>
</feature>
<dbReference type="InterPro" id="IPR011547">
    <property type="entry name" value="SLC26A/SulP_dom"/>
</dbReference>
<feature type="domain" description="STAS" evidence="6">
    <location>
        <begin position="445"/>
        <end position="551"/>
    </location>
</feature>
<dbReference type="InterPro" id="IPR001902">
    <property type="entry name" value="SLC26A/SulP_fam"/>
</dbReference>
<feature type="transmembrane region" description="Helical" evidence="5">
    <location>
        <begin position="79"/>
        <end position="99"/>
    </location>
</feature>
<dbReference type="GO" id="GO:0016020">
    <property type="term" value="C:membrane"/>
    <property type="evidence" value="ECO:0007669"/>
    <property type="project" value="UniProtKB-SubCell"/>
</dbReference>
<evidence type="ECO:0000256" key="5">
    <source>
        <dbReference type="SAM" id="Phobius"/>
    </source>
</evidence>
<evidence type="ECO:0000259" key="6">
    <source>
        <dbReference type="PROSITE" id="PS50801"/>
    </source>
</evidence>
<feature type="transmembrane region" description="Helical" evidence="5">
    <location>
        <begin position="239"/>
        <end position="264"/>
    </location>
</feature>
<evidence type="ECO:0000313" key="7">
    <source>
        <dbReference type="EMBL" id="PYE79949.1"/>
    </source>
</evidence>
<evidence type="ECO:0000256" key="3">
    <source>
        <dbReference type="ARBA" id="ARBA00022989"/>
    </source>
</evidence>
<dbReference type="AlphaFoldDB" id="A0A318SR93"/>
<feature type="transmembrane region" description="Helical" evidence="5">
    <location>
        <begin position="105"/>
        <end position="125"/>
    </location>
</feature>
<keyword evidence="2 5" id="KW-0812">Transmembrane</keyword>
<evidence type="ECO:0000313" key="8">
    <source>
        <dbReference type="Proteomes" id="UP000247540"/>
    </source>
</evidence>
<dbReference type="Pfam" id="PF01740">
    <property type="entry name" value="STAS"/>
    <property type="match status" value="1"/>
</dbReference>
<sequence length="573" mass="61338">MRSTTRASLQRHLPFLRWPRPTRDLLANELWAGVTVGLLLVPQGAAYASVAGMPLITGIYASLLPALIAVLFSSSSRLGVGPTALSSLLIGASLVGLAPPGSAQWVTLAVWLSLLSGLFQILLGLGRFGWLLNLVSSPVMNGFTQAAAWLIVASQLPALVGASGDFSLLVRRPYVYEEALAYGLGAIALLMAAKRWHSRFPAAIVVVTLSALASRWTGYESRGGAVVGDLPAGLPSLSLPSMIDAATFASLLLPALVITLMSFLETASSARVDHQQAGTRWDENQDLLAQGMGKIASGLSGAFPTSASFSRSAINLYAGARTGYSTIFSVLLVLTLLQWFIPVLHHVPQSVLAAVVLTAVFGLIRPRQLNALWRFSRAEACIGWLTFACTLATAPRIHWGVLTGLLLGLGHFLYQRLHPRIIEVGIHADGSLRDRHLWTLPPIAPRLFALRMDAALDFASASAFERAITDHLAAHPDIRHVCVFAQPMNWIDATGIEFFAQILRLLEARGVTLHLSGLKLPVDATLRKAGVLVEGDLLRTYRTDAEAVSTLSALTVRPADNPHVAQDVLAAPS</sequence>
<dbReference type="InterPro" id="IPR036513">
    <property type="entry name" value="STAS_dom_sf"/>
</dbReference>
<organism evidence="7 8">
    <name type="scientific">Xylophilus ampelinus</name>
    <dbReference type="NCBI Taxonomy" id="54067"/>
    <lineage>
        <taxon>Bacteria</taxon>
        <taxon>Pseudomonadati</taxon>
        <taxon>Pseudomonadota</taxon>
        <taxon>Betaproteobacteria</taxon>
        <taxon>Burkholderiales</taxon>
        <taxon>Xylophilus</taxon>
    </lineage>
</organism>
<dbReference type="PROSITE" id="PS50801">
    <property type="entry name" value="STAS"/>
    <property type="match status" value="1"/>
</dbReference>
<feature type="transmembrane region" description="Helical" evidence="5">
    <location>
        <begin position="174"/>
        <end position="193"/>
    </location>
</feature>
<accession>A0A318SR93</accession>
<dbReference type="CDD" id="cd07042">
    <property type="entry name" value="STAS_SulP_like_sulfate_transporter"/>
    <property type="match status" value="1"/>
</dbReference>
<gene>
    <name evidence="7" type="ORF">DFQ15_101271</name>
</gene>
<dbReference type="Gene3D" id="3.30.750.24">
    <property type="entry name" value="STAS domain"/>
    <property type="match status" value="1"/>
</dbReference>
<protein>
    <submittedName>
        <fullName evidence="7">SulP family sulfate permease</fullName>
    </submittedName>
</protein>
<dbReference type="PANTHER" id="PTHR11814">
    <property type="entry name" value="SULFATE TRANSPORTER"/>
    <property type="match status" value="1"/>
</dbReference>
<keyword evidence="8" id="KW-1185">Reference proteome</keyword>
<feature type="transmembrane region" description="Helical" evidence="5">
    <location>
        <begin position="347"/>
        <end position="364"/>
    </location>
</feature>
<evidence type="ECO:0000256" key="1">
    <source>
        <dbReference type="ARBA" id="ARBA00004141"/>
    </source>
</evidence>
<proteinExistence type="predicted"/>
<feature type="transmembrane region" description="Helical" evidence="5">
    <location>
        <begin position="51"/>
        <end position="72"/>
    </location>
</feature>
<keyword evidence="4 5" id="KW-0472">Membrane</keyword>
<reference evidence="7 8" key="1">
    <citation type="submission" date="2018-06" db="EMBL/GenBank/DDBJ databases">
        <title>Genomic Encyclopedia of Type Strains, Phase III (KMG-III): the genomes of soil and plant-associated and newly described type strains.</title>
        <authorList>
            <person name="Whitman W."/>
        </authorList>
    </citation>
    <scope>NUCLEOTIDE SEQUENCE [LARGE SCALE GENOMIC DNA]</scope>
    <source>
        <strain evidence="7 8">CECT 7646</strain>
    </source>
</reference>
<feature type="transmembrane region" description="Helical" evidence="5">
    <location>
        <begin position="200"/>
        <end position="219"/>
    </location>
</feature>
<evidence type="ECO:0000256" key="2">
    <source>
        <dbReference type="ARBA" id="ARBA00022692"/>
    </source>
</evidence>
<dbReference type="SUPFAM" id="SSF52091">
    <property type="entry name" value="SpoIIaa-like"/>
    <property type="match status" value="1"/>
</dbReference>
<comment type="caution">
    <text evidence="7">The sequence shown here is derived from an EMBL/GenBank/DDBJ whole genome shotgun (WGS) entry which is preliminary data.</text>
</comment>
<dbReference type="EMBL" id="QJTC01000001">
    <property type="protein sequence ID" value="PYE79949.1"/>
    <property type="molecule type" value="Genomic_DNA"/>
</dbReference>